<feature type="transmembrane region" description="Helical" evidence="1">
    <location>
        <begin position="157"/>
        <end position="181"/>
    </location>
</feature>
<dbReference type="PANTHER" id="PTHR34219">
    <property type="entry name" value="IRON-REGULATED INNER MEMBRANE PROTEIN-RELATED"/>
    <property type="match status" value="1"/>
</dbReference>
<keyword evidence="1" id="KW-1133">Transmembrane helix</keyword>
<dbReference type="EMBL" id="NEVQ01000008">
    <property type="protein sequence ID" value="OZI59266.1"/>
    <property type="molecule type" value="Genomic_DNA"/>
</dbReference>
<protein>
    <submittedName>
        <fullName evidence="2">Peptidase</fullName>
    </submittedName>
</protein>
<dbReference type="AlphaFoldDB" id="A0A261UBG4"/>
<feature type="transmembrane region" description="Helical" evidence="1">
    <location>
        <begin position="498"/>
        <end position="523"/>
    </location>
</feature>
<reference evidence="2 3" key="1">
    <citation type="submission" date="2017-05" db="EMBL/GenBank/DDBJ databases">
        <title>Complete and WGS of Bordetella genogroups.</title>
        <authorList>
            <person name="Spilker T."/>
            <person name="LiPuma J."/>
        </authorList>
    </citation>
    <scope>NUCLEOTIDE SEQUENCE [LARGE SCALE GENOMIC DNA]</scope>
    <source>
        <strain evidence="2 3">AU9919</strain>
    </source>
</reference>
<feature type="transmembrane region" description="Helical" evidence="1">
    <location>
        <begin position="472"/>
        <end position="492"/>
    </location>
</feature>
<dbReference type="RefSeq" id="WP_094837468.1">
    <property type="nucleotide sequence ID" value="NZ_NEVQ01000008.1"/>
</dbReference>
<gene>
    <name evidence="2" type="ORF">CAL20_06530</name>
</gene>
<name>A0A261UBG4_9BORD</name>
<evidence type="ECO:0000256" key="1">
    <source>
        <dbReference type="SAM" id="Phobius"/>
    </source>
</evidence>
<feature type="transmembrane region" description="Helical" evidence="1">
    <location>
        <begin position="442"/>
        <end position="465"/>
    </location>
</feature>
<feature type="transmembrane region" description="Helical" evidence="1">
    <location>
        <begin position="12"/>
        <end position="37"/>
    </location>
</feature>
<comment type="caution">
    <text evidence="2">The sequence shown here is derived from an EMBL/GenBank/DDBJ whole genome shotgun (WGS) entry which is preliminary data.</text>
</comment>
<feature type="transmembrane region" description="Helical" evidence="1">
    <location>
        <begin position="407"/>
        <end position="430"/>
    </location>
</feature>
<keyword evidence="1" id="KW-0472">Membrane</keyword>
<organism evidence="2 3">
    <name type="scientific">Bordetella genomosp. 4</name>
    <dbReference type="NCBI Taxonomy" id="463044"/>
    <lineage>
        <taxon>Bacteria</taxon>
        <taxon>Pseudomonadati</taxon>
        <taxon>Pseudomonadota</taxon>
        <taxon>Betaproteobacteria</taxon>
        <taxon>Burkholderiales</taxon>
        <taxon>Alcaligenaceae</taxon>
        <taxon>Bordetella</taxon>
    </lineage>
</organism>
<dbReference type="Pfam" id="PF03929">
    <property type="entry name" value="PepSY_TM"/>
    <property type="match status" value="1"/>
</dbReference>
<dbReference type="Proteomes" id="UP000216885">
    <property type="component" value="Unassembled WGS sequence"/>
</dbReference>
<feature type="transmembrane region" description="Helical" evidence="1">
    <location>
        <begin position="202"/>
        <end position="225"/>
    </location>
</feature>
<proteinExistence type="predicted"/>
<feature type="transmembrane region" description="Helical" evidence="1">
    <location>
        <begin position="365"/>
        <end position="386"/>
    </location>
</feature>
<evidence type="ECO:0000313" key="3">
    <source>
        <dbReference type="Proteomes" id="UP000216885"/>
    </source>
</evidence>
<sequence length="548" mass="59631">MVRPDIVRLYKSLHTWTGIISGMALFIAFYAGALTVFKDPIARWVSPPSPGLESSTLADAPRLIEQVLQERPKASRDFILYLQDGENVPAPLAWRELPAGVQPSGHDGQAHAQHFAARLTNDRVVVEQHTPSALPEFIDTLHRVVGLPEDIDPYRRVMGVIAALYAVALVSGLIVLLPTLAKSLFALHIGPNLKRMWLDAHNLIGLASLPFHIIMALTSIVFAFHDDIFAIQDPMIHGGKLESIWRGPAPAAQPDVQAKPVPRNPAAMLPPAELLAKVKAIAPDFVPRTMQYTQVTGPRATVRIWGFDDKDIARSDQGGLVRVDPYSGNILDTELLPGQQSPAAVTLTSFFTLHFANFGGTPVRWLYFVLGLAGAFLFYSGNLLWIESRRKAQRKGQPMPMQTKPTRGIAAASVGVCLGCVCGISLSMAAGKWLHGIVADLAAWHMAVYYVVFFACIAWSFYVGAARASVHLLWLASLSTLAIPLTSLVAWAMPSLGWWAYGTVAPLGVDATALLASVAWAWLARMTARRATRGRPDSVWALPTSTPT</sequence>
<evidence type="ECO:0000313" key="2">
    <source>
        <dbReference type="EMBL" id="OZI59266.1"/>
    </source>
</evidence>
<dbReference type="InterPro" id="IPR005625">
    <property type="entry name" value="PepSY-ass_TM"/>
</dbReference>
<dbReference type="PANTHER" id="PTHR34219:SF9">
    <property type="entry name" value="IRON-REGULATED INNER MEMBRANE PROTEIN"/>
    <property type="match status" value="1"/>
</dbReference>
<keyword evidence="3" id="KW-1185">Reference proteome</keyword>
<keyword evidence="1" id="KW-0812">Transmembrane</keyword>
<accession>A0A261UBG4</accession>